<dbReference type="Proteomes" id="UP000299102">
    <property type="component" value="Unassembled WGS sequence"/>
</dbReference>
<evidence type="ECO:0000313" key="1">
    <source>
        <dbReference type="EMBL" id="GBP45019.1"/>
    </source>
</evidence>
<reference evidence="1 2" key="1">
    <citation type="journal article" date="2019" name="Commun. Biol.">
        <title>The bagworm genome reveals a unique fibroin gene that provides high tensile strength.</title>
        <authorList>
            <person name="Kono N."/>
            <person name="Nakamura H."/>
            <person name="Ohtoshi R."/>
            <person name="Tomita M."/>
            <person name="Numata K."/>
            <person name="Arakawa K."/>
        </authorList>
    </citation>
    <scope>NUCLEOTIDE SEQUENCE [LARGE SCALE GENOMIC DNA]</scope>
</reference>
<protein>
    <submittedName>
        <fullName evidence="1">Uncharacterized protein</fullName>
    </submittedName>
</protein>
<organism evidence="1 2">
    <name type="scientific">Eumeta variegata</name>
    <name type="common">Bagworm moth</name>
    <name type="synonym">Eumeta japonica</name>
    <dbReference type="NCBI Taxonomy" id="151549"/>
    <lineage>
        <taxon>Eukaryota</taxon>
        <taxon>Metazoa</taxon>
        <taxon>Ecdysozoa</taxon>
        <taxon>Arthropoda</taxon>
        <taxon>Hexapoda</taxon>
        <taxon>Insecta</taxon>
        <taxon>Pterygota</taxon>
        <taxon>Neoptera</taxon>
        <taxon>Endopterygota</taxon>
        <taxon>Lepidoptera</taxon>
        <taxon>Glossata</taxon>
        <taxon>Ditrysia</taxon>
        <taxon>Tineoidea</taxon>
        <taxon>Psychidae</taxon>
        <taxon>Oiketicinae</taxon>
        <taxon>Eumeta</taxon>
    </lineage>
</organism>
<dbReference type="AlphaFoldDB" id="A0A4C1W3E1"/>
<name>A0A4C1W3E1_EUMVA</name>
<evidence type="ECO:0000313" key="2">
    <source>
        <dbReference type="Proteomes" id="UP000299102"/>
    </source>
</evidence>
<proteinExistence type="predicted"/>
<sequence>MRRVNPKSPHIGTGEGAVRAWRSSSSLNSRGARARRTLLWGIVPIMGKRILQTAIKLHLQPVPHVYVRHSLEALISNGKSLLRKRTPFGLANEVTASDVEDHGCSSVNNFVNCFLARCSAI</sequence>
<accession>A0A4C1W3E1</accession>
<comment type="caution">
    <text evidence="1">The sequence shown here is derived from an EMBL/GenBank/DDBJ whole genome shotgun (WGS) entry which is preliminary data.</text>
</comment>
<gene>
    <name evidence="1" type="ORF">EVAR_33448_1</name>
</gene>
<dbReference type="EMBL" id="BGZK01000462">
    <property type="protein sequence ID" value="GBP45019.1"/>
    <property type="molecule type" value="Genomic_DNA"/>
</dbReference>
<keyword evidence="2" id="KW-1185">Reference proteome</keyword>